<dbReference type="RefSeq" id="WP_073320227.1">
    <property type="nucleotide sequence ID" value="NZ_FQYP01000009.1"/>
</dbReference>
<evidence type="ECO:0000313" key="2">
    <source>
        <dbReference type="Proteomes" id="UP000184432"/>
    </source>
</evidence>
<dbReference type="STRING" id="570521.SAMN04488508_109239"/>
<accession>A0A1M6JTH6</accession>
<dbReference type="OrthoDB" id="912496at2"/>
<dbReference type="AlphaFoldDB" id="A0A1M6JTH6"/>
<reference evidence="2" key="1">
    <citation type="submission" date="2016-11" db="EMBL/GenBank/DDBJ databases">
        <authorList>
            <person name="Varghese N."/>
            <person name="Submissions S."/>
        </authorList>
    </citation>
    <scope>NUCLEOTIDE SEQUENCE [LARGE SCALE GENOMIC DNA]</scope>
    <source>
        <strain evidence="2">DSM 22623</strain>
    </source>
</reference>
<evidence type="ECO:0000313" key="1">
    <source>
        <dbReference type="EMBL" id="SHJ49988.1"/>
    </source>
</evidence>
<protein>
    <submittedName>
        <fullName evidence="1">Uncharacterized protein</fullName>
    </submittedName>
</protein>
<dbReference type="Proteomes" id="UP000184432">
    <property type="component" value="Unassembled WGS sequence"/>
</dbReference>
<sequence length="492" mass="56363">MKHTIVVVLSILSIHSSILCQETLSIEEMQLKGGLSDRRESIPVINDKTDELSLFIVDRKKFYLNKYNTAFELVDQKQFDRPKKSAKNIIKAIVTDYQYVFLLANDKKTRFELLKFDAEHSTTIVNKDPLFSDDESYVEAFTYRNQICVMTLQKKTSKLNIYKIDVTGAKKTMHYDFGDVVFLDKLGKEIPLYKSLQKSTTGLMKSSFDLGMIETDIPNALEIAAKSKKIYIEEDSIIISIDNDHKTTQLLTLNLEDNTYDARSFKKPDLLYVKNNENIFIKSNSFLANNRLYQIVGKKGQMRLFVTDIHSKELVKQLALQKEDSITFKNSPIIQEGGYYSNYREMEKTQKFLRKIASGDIAVAVQQLGDTTKVTLGGVKEINTGGGYGMPMMGFGAIGGAMTGLANAFMTPTFYAYSSYTTTKSTRIHCLFNEQLDHLSGEVSKNAFDKIKEFSKELLNEKAETIFKYNGYYVYGYYESLHKRYYLRKFMD</sequence>
<proteinExistence type="predicted"/>
<name>A0A1M6JTH6_9FLAO</name>
<gene>
    <name evidence="1" type="ORF">SAMN04488508_109239</name>
</gene>
<dbReference type="EMBL" id="FQYP01000009">
    <property type="protein sequence ID" value="SHJ49988.1"/>
    <property type="molecule type" value="Genomic_DNA"/>
</dbReference>
<keyword evidence="2" id="KW-1185">Reference proteome</keyword>
<organism evidence="1 2">
    <name type="scientific">Aquimarina spongiae</name>
    <dbReference type="NCBI Taxonomy" id="570521"/>
    <lineage>
        <taxon>Bacteria</taxon>
        <taxon>Pseudomonadati</taxon>
        <taxon>Bacteroidota</taxon>
        <taxon>Flavobacteriia</taxon>
        <taxon>Flavobacteriales</taxon>
        <taxon>Flavobacteriaceae</taxon>
        <taxon>Aquimarina</taxon>
    </lineage>
</organism>